<evidence type="ECO:0000256" key="3">
    <source>
        <dbReference type="PROSITE-ProRule" id="PRU01353"/>
    </source>
</evidence>
<sequence>MIRRSGKPATLPSLITAASVLGVATAAVAEPATLPVLVPAPVSIEASGGAITVGRSVVVIAEPGTDADTVALVRDILNSAGVETIDTARRLPAMADRLHVVLGVGDTGVVHKALERSAATIPDKPEGYNIVSKVTGDGGIVTLAGHDADGLFHAVQTFRQLAMRGRIPAMVIQDHPAMPIRGTIEGFYGKPWSMADRTSHLNFLATVKANTYVYSPKDDPFARDRWRDAYPAAILSNLSTLAATARRNHIDFVYAISPGPTVCFSDPADAQTLERKFDALRGIGVSSFYVALDDIEYAKWNCDRDKATFGPSGPQAAGVAQARFLNGVQAYLTAKLPAARPLIMVPTEYYDAKDTPYKAALRKELDPRIVVQWTGTDVVPPAISIPDAKAATKAFGRKTLLWDNYPVNDYAQTTGRLLLAPYVRREAGLAGELTGILSNPMNQEAPSRVAVAGVAAFAWNDKGYDAQGTWIATARDLAGGDDRATRALLTFFDTQHMAPTFGTQPWQEQAPRLRLLFDQVRDAIANGDATARAVAIADLGARADDIANAPDIIRAGTIDPAFIAQSRPWLDGMQLWGRALQLTAAGLRAADQGSSATDRYFADAGELAAQAAATRSIPGATRFDGPIKIADGVLDRFISDAPTLFVTHRSTNATAAPTRRPRPGP</sequence>
<dbReference type="Gene3D" id="3.20.20.80">
    <property type="entry name" value="Glycosidases"/>
    <property type="match status" value="1"/>
</dbReference>
<evidence type="ECO:0000259" key="5">
    <source>
        <dbReference type="PROSITE" id="PS52009"/>
    </source>
</evidence>
<feature type="chain" id="PRO_5011634299" evidence="4">
    <location>
        <begin position="30"/>
        <end position="665"/>
    </location>
</feature>
<dbReference type="Gene3D" id="1.20.58.460">
    <property type="entry name" value="Hyaluronidase post-catalytic domain-like"/>
    <property type="match status" value="1"/>
</dbReference>
<dbReference type="InterPro" id="IPR015882">
    <property type="entry name" value="HEX_bac_N"/>
</dbReference>
<gene>
    <name evidence="6" type="ORF">SAMN05192583_1121</name>
</gene>
<dbReference type="AlphaFoldDB" id="A0A1H8AY76"/>
<dbReference type="GO" id="GO:0005975">
    <property type="term" value="P:carbohydrate metabolic process"/>
    <property type="evidence" value="ECO:0007669"/>
    <property type="project" value="UniProtKB-ARBA"/>
</dbReference>
<evidence type="ECO:0000256" key="1">
    <source>
        <dbReference type="ARBA" id="ARBA00022801"/>
    </source>
</evidence>
<comment type="similarity">
    <text evidence="3">Belongs to the glycosyl hydrolase 84 family.</text>
</comment>
<keyword evidence="4" id="KW-0732">Signal</keyword>
<evidence type="ECO:0000256" key="4">
    <source>
        <dbReference type="SAM" id="SignalP"/>
    </source>
</evidence>
<dbReference type="GO" id="GO:0015929">
    <property type="term" value="F:hexosaminidase activity"/>
    <property type="evidence" value="ECO:0007669"/>
    <property type="project" value="UniProtKB-ARBA"/>
</dbReference>
<dbReference type="RefSeq" id="WP_093664467.1">
    <property type="nucleotide sequence ID" value="NZ_FOCF01000002.1"/>
</dbReference>
<dbReference type="Pfam" id="PF07555">
    <property type="entry name" value="NAGidase"/>
    <property type="match status" value="1"/>
</dbReference>
<dbReference type="InterPro" id="IPR011496">
    <property type="entry name" value="O-GlcNAcase_cat"/>
</dbReference>
<dbReference type="PANTHER" id="PTHR13170:SF16">
    <property type="entry name" value="PROTEIN O-GLCNACASE"/>
    <property type="match status" value="1"/>
</dbReference>
<dbReference type="PANTHER" id="PTHR13170">
    <property type="entry name" value="O-GLCNACASE"/>
    <property type="match status" value="1"/>
</dbReference>
<feature type="domain" description="GH84" evidence="5">
    <location>
        <begin position="179"/>
        <end position="462"/>
    </location>
</feature>
<evidence type="ECO:0000313" key="6">
    <source>
        <dbReference type="EMBL" id="SEM75702.1"/>
    </source>
</evidence>
<feature type="active site" description="Proton donor" evidence="3">
    <location>
        <position position="294"/>
    </location>
</feature>
<dbReference type="Pfam" id="PF02838">
    <property type="entry name" value="Glyco_hydro_20b"/>
    <property type="match status" value="1"/>
</dbReference>
<dbReference type="GO" id="GO:1901135">
    <property type="term" value="P:carbohydrate derivative metabolic process"/>
    <property type="evidence" value="ECO:0007669"/>
    <property type="project" value="UniProtKB-ARBA"/>
</dbReference>
<dbReference type="STRING" id="1166340.SAMN05192583_1121"/>
<evidence type="ECO:0000313" key="7">
    <source>
        <dbReference type="Proteomes" id="UP000199206"/>
    </source>
</evidence>
<keyword evidence="7" id="KW-1185">Reference proteome</keyword>
<dbReference type="InterPro" id="IPR029018">
    <property type="entry name" value="Hex-like_dom2"/>
</dbReference>
<feature type="signal peptide" evidence="4">
    <location>
        <begin position="1"/>
        <end position="29"/>
    </location>
</feature>
<proteinExistence type="inferred from homology"/>
<evidence type="ECO:0000256" key="2">
    <source>
        <dbReference type="ARBA" id="ARBA00023295"/>
    </source>
</evidence>
<keyword evidence="1 3" id="KW-0378">Hydrolase</keyword>
<dbReference type="SUPFAM" id="SSF51445">
    <property type="entry name" value="(Trans)glycosidases"/>
    <property type="match status" value="1"/>
</dbReference>
<organism evidence="6 7">
    <name type="scientific">Sphingomonas gellani</name>
    <dbReference type="NCBI Taxonomy" id="1166340"/>
    <lineage>
        <taxon>Bacteria</taxon>
        <taxon>Pseudomonadati</taxon>
        <taxon>Pseudomonadota</taxon>
        <taxon>Alphaproteobacteria</taxon>
        <taxon>Sphingomonadales</taxon>
        <taxon>Sphingomonadaceae</taxon>
        <taxon>Sphingomonas</taxon>
    </lineage>
</organism>
<dbReference type="InterPro" id="IPR017853">
    <property type="entry name" value="GH"/>
</dbReference>
<dbReference type="OrthoDB" id="9760892at2"/>
<reference evidence="7" key="1">
    <citation type="submission" date="2016-10" db="EMBL/GenBank/DDBJ databases">
        <authorList>
            <person name="Varghese N."/>
            <person name="Submissions S."/>
        </authorList>
    </citation>
    <scope>NUCLEOTIDE SEQUENCE [LARGE SCALE GENOMIC DNA]</scope>
    <source>
        <strain evidence="7">S6-262</strain>
    </source>
</reference>
<dbReference type="Gene3D" id="3.30.379.10">
    <property type="entry name" value="Chitobiase/beta-hexosaminidase domain 2-like"/>
    <property type="match status" value="1"/>
</dbReference>
<dbReference type="EMBL" id="FOCF01000002">
    <property type="protein sequence ID" value="SEM75702.1"/>
    <property type="molecule type" value="Genomic_DNA"/>
</dbReference>
<dbReference type="Proteomes" id="UP000199206">
    <property type="component" value="Unassembled WGS sequence"/>
</dbReference>
<dbReference type="SUPFAM" id="SSF55545">
    <property type="entry name" value="beta-N-acetylhexosaminidase-like domain"/>
    <property type="match status" value="1"/>
</dbReference>
<dbReference type="InterPro" id="IPR051822">
    <property type="entry name" value="Glycosyl_Hydrolase_84"/>
</dbReference>
<name>A0A1H8AY76_9SPHN</name>
<keyword evidence="2 3" id="KW-0326">Glycosidase</keyword>
<accession>A0A1H8AY76</accession>
<protein>
    <submittedName>
        <fullName evidence="6">Hyaluronoglucosaminidase</fullName>
    </submittedName>
</protein>
<dbReference type="PROSITE" id="PS52009">
    <property type="entry name" value="GH84"/>
    <property type="match status" value="1"/>
</dbReference>